<dbReference type="GO" id="GO:0005829">
    <property type="term" value="C:cytosol"/>
    <property type="evidence" value="ECO:0007669"/>
    <property type="project" value="TreeGrafter"/>
</dbReference>
<dbReference type="HOGENOM" id="CLU_070996_0_0_9"/>
<evidence type="ECO:0000256" key="3">
    <source>
        <dbReference type="ARBA" id="ARBA00022628"/>
    </source>
</evidence>
<feature type="domain" description="Pterin-binding" evidence="7">
    <location>
        <begin position="1"/>
        <end position="259"/>
    </location>
</feature>
<keyword evidence="2" id="KW-0489">Methyltransferase</keyword>
<protein>
    <submittedName>
        <fullName evidence="8">Pterin binding enzyme</fullName>
    </submittedName>
</protein>
<name>H5Y5F4_9FIRM</name>
<accession>H5Y5F4</accession>
<dbReference type="GO" id="GO:0008705">
    <property type="term" value="F:methionine synthase activity"/>
    <property type="evidence" value="ECO:0007669"/>
    <property type="project" value="TreeGrafter"/>
</dbReference>
<gene>
    <name evidence="8" type="ORF">DesyoDRAFT_3380</name>
</gene>
<dbReference type="OrthoDB" id="358252at2"/>
<evidence type="ECO:0000313" key="8">
    <source>
        <dbReference type="EMBL" id="EHQ90404.1"/>
    </source>
</evidence>
<proteinExistence type="inferred from homology"/>
<dbReference type="Gene3D" id="3.20.20.20">
    <property type="entry name" value="Dihydropteroate synthase-like"/>
    <property type="match status" value="1"/>
</dbReference>
<keyword evidence="3" id="KW-0846">Cobalamin</keyword>
<comment type="similarity">
    <text evidence="1">Belongs to the vitamin-B12 dependent methionine synthase family.</text>
</comment>
<dbReference type="InterPro" id="IPR011005">
    <property type="entry name" value="Dihydropteroate_synth-like_sf"/>
</dbReference>
<keyword evidence="6" id="KW-0170">Cobalt</keyword>
<dbReference type="PANTHER" id="PTHR45833">
    <property type="entry name" value="METHIONINE SYNTHASE"/>
    <property type="match status" value="1"/>
</dbReference>
<sequence>MIIIGELINSTRKAIKQAIEERNILYIQELAKKQVEAGANYIDVNAGAFVDDEEEHLLWLIDAVQAVVDVPLAIDSADPEVIQKGLMAHKGEAMINSVTAEKEKLEAIIPLIKKYNAKVIALCMDDNGMPNTAEERLVIVEKLCDSFASAGIGLGDVFLDPLVKPVSVNTSFGNEVLTTLEEINKRYQGIHTTCGLSNVSFGLPERKLLNQAFFVMCIAKGMDSVIIDPLDKKIMALLYASEVLVDRDKRCMAYLKAVRSGIANA</sequence>
<dbReference type="Proteomes" id="UP000005104">
    <property type="component" value="Chromosome"/>
</dbReference>
<dbReference type="AlphaFoldDB" id="H5Y5F4"/>
<keyword evidence="4" id="KW-0808">Transferase</keyword>
<evidence type="ECO:0000259" key="7">
    <source>
        <dbReference type="PROSITE" id="PS50972"/>
    </source>
</evidence>
<reference evidence="8 9" key="1">
    <citation type="submission" date="2011-11" db="EMBL/GenBank/DDBJ databases">
        <title>The Noncontiguous Finished genome of Desulfosporosinus youngiae DSM 17734.</title>
        <authorList>
            <consortium name="US DOE Joint Genome Institute (JGI-PGF)"/>
            <person name="Lucas S."/>
            <person name="Han J."/>
            <person name="Lapidus A."/>
            <person name="Cheng J.-F."/>
            <person name="Goodwin L."/>
            <person name="Pitluck S."/>
            <person name="Peters L."/>
            <person name="Ovchinnikova G."/>
            <person name="Lu M."/>
            <person name="Land M.L."/>
            <person name="Hauser L."/>
            <person name="Pester M."/>
            <person name="Spring S."/>
            <person name="Ollivier B."/>
            <person name="Rattei T."/>
            <person name="Klenk H.-P."/>
            <person name="Wagner M."/>
            <person name="Loy A."/>
            <person name="Woyke T.J."/>
        </authorList>
    </citation>
    <scope>NUCLEOTIDE SEQUENCE [LARGE SCALE GENOMIC DNA]</scope>
    <source>
        <strain evidence="8 9">DSM 17734</strain>
    </source>
</reference>
<evidence type="ECO:0000256" key="4">
    <source>
        <dbReference type="ARBA" id="ARBA00022679"/>
    </source>
</evidence>
<dbReference type="GO" id="GO:0032259">
    <property type="term" value="P:methylation"/>
    <property type="evidence" value="ECO:0007669"/>
    <property type="project" value="UniProtKB-KW"/>
</dbReference>
<dbReference type="PROSITE" id="PS50972">
    <property type="entry name" value="PTERIN_BINDING"/>
    <property type="match status" value="1"/>
</dbReference>
<keyword evidence="5" id="KW-0479">Metal-binding</keyword>
<dbReference type="Pfam" id="PF00809">
    <property type="entry name" value="Pterin_bind"/>
    <property type="match status" value="1"/>
</dbReference>
<evidence type="ECO:0000256" key="6">
    <source>
        <dbReference type="ARBA" id="ARBA00023285"/>
    </source>
</evidence>
<evidence type="ECO:0000256" key="5">
    <source>
        <dbReference type="ARBA" id="ARBA00022723"/>
    </source>
</evidence>
<dbReference type="PANTHER" id="PTHR45833:SF1">
    <property type="entry name" value="METHIONINE SYNTHASE"/>
    <property type="match status" value="1"/>
</dbReference>
<dbReference type="STRING" id="768710.DesyoDRAFT_3380"/>
<dbReference type="GO" id="GO:0046653">
    <property type="term" value="P:tetrahydrofolate metabolic process"/>
    <property type="evidence" value="ECO:0007669"/>
    <property type="project" value="TreeGrafter"/>
</dbReference>
<dbReference type="eggNOG" id="COG1410">
    <property type="taxonomic scope" value="Bacteria"/>
</dbReference>
<dbReference type="InterPro" id="IPR000489">
    <property type="entry name" value="Pterin-binding_dom"/>
</dbReference>
<keyword evidence="9" id="KW-1185">Reference proteome</keyword>
<dbReference type="GO" id="GO:0046872">
    <property type="term" value="F:metal ion binding"/>
    <property type="evidence" value="ECO:0007669"/>
    <property type="project" value="UniProtKB-KW"/>
</dbReference>
<evidence type="ECO:0000256" key="1">
    <source>
        <dbReference type="ARBA" id="ARBA00010398"/>
    </source>
</evidence>
<dbReference type="GO" id="GO:0050667">
    <property type="term" value="P:homocysteine metabolic process"/>
    <property type="evidence" value="ECO:0007669"/>
    <property type="project" value="TreeGrafter"/>
</dbReference>
<dbReference type="SUPFAM" id="SSF51717">
    <property type="entry name" value="Dihydropteroate synthetase-like"/>
    <property type="match status" value="1"/>
</dbReference>
<dbReference type="InterPro" id="IPR050554">
    <property type="entry name" value="Met_Synthase/Corrinoid"/>
</dbReference>
<dbReference type="GO" id="GO:0031419">
    <property type="term" value="F:cobalamin binding"/>
    <property type="evidence" value="ECO:0007669"/>
    <property type="project" value="UniProtKB-KW"/>
</dbReference>
<evidence type="ECO:0000313" key="9">
    <source>
        <dbReference type="Proteomes" id="UP000005104"/>
    </source>
</evidence>
<dbReference type="EMBL" id="CM001441">
    <property type="protein sequence ID" value="EHQ90404.1"/>
    <property type="molecule type" value="Genomic_DNA"/>
</dbReference>
<dbReference type="NCBIfam" id="NF005719">
    <property type="entry name" value="PRK07535.1"/>
    <property type="match status" value="1"/>
</dbReference>
<organism evidence="8 9">
    <name type="scientific">Desulfosporosinus youngiae DSM 17734</name>
    <dbReference type="NCBI Taxonomy" id="768710"/>
    <lineage>
        <taxon>Bacteria</taxon>
        <taxon>Bacillati</taxon>
        <taxon>Bacillota</taxon>
        <taxon>Clostridia</taxon>
        <taxon>Eubacteriales</taxon>
        <taxon>Desulfitobacteriaceae</taxon>
        <taxon>Desulfosporosinus</taxon>
    </lineage>
</organism>
<dbReference type="RefSeq" id="WP_007784794.1">
    <property type="nucleotide sequence ID" value="NZ_CM001441.1"/>
</dbReference>
<evidence type="ECO:0000256" key="2">
    <source>
        <dbReference type="ARBA" id="ARBA00022603"/>
    </source>
</evidence>